<comment type="caution">
    <text evidence="1">The sequence shown here is derived from an EMBL/GenBank/DDBJ whole genome shotgun (WGS) entry which is preliminary data.</text>
</comment>
<sequence length="198" mass="22278">MSTASSRAADRVHIAEIDAKISSLREVIRALKAEKFRTQERLNSYAYPVLTLPNEVISDIFLKFIPKYPSPTPLMGPLSPTTLTHVCHQWREIALSTRALEKHIGPGLLSQQALPTERTRIVVEQVWLLPSFHLDGGHDGRSSGRLCRSSPSPSAMGIRHINSLERIRGLYHPWPDAPAPSNRNSALFRWHFTLSDPF</sequence>
<dbReference type="OrthoDB" id="3357519at2759"/>
<accession>A0A8H6X7I1</accession>
<evidence type="ECO:0000313" key="2">
    <source>
        <dbReference type="Proteomes" id="UP000623467"/>
    </source>
</evidence>
<dbReference type="Proteomes" id="UP000623467">
    <property type="component" value="Unassembled WGS sequence"/>
</dbReference>
<reference evidence="1" key="1">
    <citation type="submission" date="2020-05" db="EMBL/GenBank/DDBJ databases">
        <title>Mycena genomes resolve the evolution of fungal bioluminescence.</title>
        <authorList>
            <person name="Tsai I.J."/>
        </authorList>
    </citation>
    <scope>NUCLEOTIDE SEQUENCE</scope>
    <source>
        <strain evidence="1">160909Yilan</strain>
    </source>
</reference>
<gene>
    <name evidence="1" type="ORF">MSAN_02314000</name>
</gene>
<dbReference type="EMBL" id="JACAZH010000038">
    <property type="protein sequence ID" value="KAF7336003.1"/>
    <property type="molecule type" value="Genomic_DNA"/>
</dbReference>
<keyword evidence="2" id="KW-1185">Reference proteome</keyword>
<evidence type="ECO:0000313" key="1">
    <source>
        <dbReference type="EMBL" id="KAF7336003.1"/>
    </source>
</evidence>
<name>A0A8H6X7I1_9AGAR</name>
<organism evidence="1 2">
    <name type="scientific">Mycena sanguinolenta</name>
    <dbReference type="NCBI Taxonomy" id="230812"/>
    <lineage>
        <taxon>Eukaryota</taxon>
        <taxon>Fungi</taxon>
        <taxon>Dikarya</taxon>
        <taxon>Basidiomycota</taxon>
        <taxon>Agaricomycotina</taxon>
        <taxon>Agaricomycetes</taxon>
        <taxon>Agaricomycetidae</taxon>
        <taxon>Agaricales</taxon>
        <taxon>Marasmiineae</taxon>
        <taxon>Mycenaceae</taxon>
        <taxon>Mycena</taxon>
    </lineage>
</organism>
<proteinExistence type="predicted"/>
<dbReference type="AlphaFoldDB" id="A0A8H6X7I1"/>
<protein>
    <submittedName>
        <fullName evidence="1">F-box domain-containing protein</fullName>
    </submittedName>
</protein>